<dbReference type="GO" id="GO:0031491">
    <property type="term" value="F:nucleosome binding"/>
    <property type="evidence" value="ECO:0007669"/>
    <property type="project" value="InterPro"/>
</dbReference>
<dbReference type="InterPro" id="IPR015194">
    <property type="entry name" value="ISWI_HAND-dom"/>
</dbReference>
<feature type="compositionally biased region" description="Acidic residues" evidence="1">
    <location>
        <begin position="1"/>
        <end position="17"/>
    </location>
</feature>
<dbReference type="Gene3D" id="1.10.1040.30">
    <property type="entry name" value="ISWI, HAND domain"/>
    <property type="match status" value="1"/>
</dbReference>
<dbReference type="GO" id="GO:0000055">
    <property type="term" value="P:ribosomal large subunit export from nucleus"/>
    <property type="evidence" value="ECO:0007669"/>
    <property type="project" value="TreeGrafter"/>
</dbReference>
<keyword evidence="2" id="KW-0472">Membrane</keyword>
<dbReference type="Pfam" id="PF09110">
    <property type="entry name" value="HAND"/>
    <property type="match status" value="1"/>
</dbReference>
<dbReference type="Gene3D" id="1.25.10.10">
    <property type="entry name" value="Leucine-rich Repeat Variant"/>
    <property type="match status" value="1"/>
</dbReference>
<proteinExistence type="predicted"/>
<evidence type="ECO:0000259" key="3">
    <source>
        <dbReference type="Pfam" id="PF09110"/>
    </source>
</evidence>
<accession>A0A2P5YNI0</accession>
<dbReference type="InterPro" id="IPR036306">
    <property type="entry name" value="ISWI_HAND-dom_sf"/>
</dbReference>
<keyword evidence="2" id="KW-1133">Transmembrane helix</keyword>
<dbReference type="GO" id="GO:0006611">
    <property type="term" value="P:protein export from nucleus"/>
    <property type="evidence" value="ECO:0007669"/>
    <property type="project" value="InterPro"/>
</dbReference>
<dbReference type="GO" id="GO:0000056">
    <property type="term" value="P:ribosomal small subunit export from nucleus"/>
    <property type="evidence" value="ECO:0007669"/>
    <property type="project" value="TreeGrafter"/>
</dbReference>
<dbReference type="AlphaFoldDB" id="A0A2P5YNI0"/>
<dbReference type="GO" id="GO:0005049">
    <property type="term" value="F:nuclear export signal receptor activity"/>
    <property type="evidence" value="ECO:0007669"/>
    <property type="project" value="InterPro"/>
</dbReference>
<dbReference type="GO" id="GO:0003677">
    <property type="term" value="F:DNA binding"/>
    <property type="evidence" value="ECO:0007669"/>
    <property type="project" value="InterPro"/>
</dbReference>
<sequence>MATETLDDEKPEEEEVIDKENEEGSEKVHVVPAHMFRKVISITKFHCKLGLTGTLFYSESEYFKQTLRQGGPAKPKEPRIPRMPQLLDFQFFNTQRLSELYKKEVRYLMQTHQKNQVKDTIDVDEPEEMEGKTEEEVERYAKEFKERYKELNVDSLVALGVFDDYIANCSLFSVSHSGARDCARKYFCTVCLDYWNSLVLELFDANHNMDNPAVTANMMGLQVLSILCAAYLATFVLATFVGKKTSSGTYLGSERCQLETNVPLLSGLVDGLGAQLLQRRQLYAGTMSKLRMLMIYRMAKPEEVLIVEDENGNIVRETMKDNDVLVQYKIMRRH</sequence>
<evidence type="ECO:0000313" key="4">
    <source>
        <dbReference type="EMBL" id="PPS17098.1"/>
    </source>
</evidence>
<evidence type="ECO:0000313" key="5">
    <source>
        <dbReference type="Proteomes" id="UP000239757"/>
    </source>
</evidence>
<dbReference type="Proteomes" id="UP000239757">
    <property type="component" value="Unassembled WGS sequence"/>
</dbReference>
<reference evidence="4 5" key="1">
    <citation type="submission" date="2015-01" db="EMBL/GenBank/DDBJ databases">
        <title>Genome of allotetraploid Gossypium barbadense reveals genomic plasticity and fiber elongation in cotton evolution.</title>
        <authorList>
            <person name="Chen X."/>
            <person name="Liu X."/>
            <person name="Zhao B."/>
            <person name="Zheng H."/>
            <person name="Hu Y."/>
            <person name="Lu G."/>
            <person name="Yang C."/>
            <person name="Chen J."/>
            <person name="Shan C."/>
            <person name="Zhang L."/>
            <person name="Zhou Y."/>
            <person name="Wang L."/>
            <person name="Guo W."/>
            <person name="Bai Y."/>
            <person name="Ruan J."/>
            <person name="Shangguan X."/>
            <person name="Mao Y."/>
            <person name="Jiang J."/>
            <person name="Zhu Y."/>
            <person name="Lei J."/>
            <person name="Kang H."/>
            <person name="Chen S."/>
            <person name="He X."/>
            <person name="Wang R."/>
            <person name="Wang Y."/>
            <person name="Chen J."/>
            <person name="Wang L."/>
            <person name="Yu S."/>
            <person name="Wang B."/>
            <person name="Wei J."/>
            <person name="Song S."/>
            <person name="Lu X."/>
            <person name="Gao Z."/>
            <person name="Gu W."/>
            <person name="Deng X."/>
            <person name="Ma D."/>
            <person name="Wang S."/>
            <person name="Liang W."/>
            <person name="Fang L."/>
            <person name="Cai C."/>
            <person name="Zhu X."/>
            <person name="Zhou B."/>
            <person name="Zhang Y."/>
            <person name="Chen Z."/>
            <person name="Xu S."/>
            <person name="Zhu R."/>
            <person name="Wang S."/>
            <person name="Zhang T."/>
            <person name="Zhao G."/>
        </authorList>
    </citation>
    <scope>NUCLEOTIDE SEQUENCE [LARGE SCALE GENOMIC DNA]</scope>
    <source>
        <strain evidence="5">cv. Xinhai21</strain>
        <tissue evidence="4">Leaf</tissue>
    </source>
</reference>
<dbReference type="Pfam" id="PF18784">
    <property type="entry name" value="CRM1_repeat_2"/>
    <property type="match status" value="1"/>
</dbReference>
<organism evidence="4 5">
    <name type="scientific">Gossypium barbadense</name>
    <name type="common">Sea Island cotton</name>
    <name type="synonym">Hibiscus barbadensis</name>
    <dbReference type="NCBI Taxonomy" id="3634"/>
    <lineage>
        <taxon>Eukaryota</taxon>
        <taxon>Viridiplantae</taxon>
        <taxon>Streptophyta</taxon>
        <taxon>Embryophyta</taxon>
        <taxon>Tracheophyta</taxon>
        <taxon>Spermatophyta</taxon>
        <taxon>Magnoliopsida</taxon>
        <taxon>eudicotyledons</taxon>
        <taxon>Gunneridae</taxon>
        <taxon>Pentapetalae</taxon>
        <taxon>rosids</taxon>
        <taxon>malvids</taxon>
        <taxon>Malvales</taxon>
        <taxon>Malvaceae</taxon>
        <taxon>Malvoideae</taxon>
        <taxon>Gossypium</taxon>
    </lineage>
</organism>
<dbReference type="PANTHER" id="PTHR11223">
    <property type="entry name" value="EXPORTIN 1/5"/>
    <property type="match status" value="1"/>
</dbReference>
<protein>
    <recommendedName>
        <fullName evidence="3">ISWI HAND domain-containing protein</fullName>
    </recommendedName>
</protein>
<feature type="region of interest" description="Disordered" evidence="1">
    <location>
        <begin position="1"/>
        <end position="25"/>
    </location>
</feature>
<feature type="domain" description="ISWI HAND" evidence="3">
    <location>
        <begin position="61"/>
        <end position="139"/>
    </location>
</feature>
<dbReference type="GO" id="GO:0006338">
    <property type="term" value="P:chromatin remodeling"/>
    <property type="evidence" value="ECO:0007669"/>
    <property type="project" value="InterPro"/>
</dbReference>
<gene>
    <name evidence="4" type="ORF">GOBAR_AA03481</name>
</gene>
<dbReference type="GO" id="GO:0005737">
    <property type="term" value="C:cytoplasm"/>
    <property type="evidence" value="ECO:0007669"/>
    <property type="project" value="TreeGrafter"/>
</dbReference>
<dbReference type="GO" id="GO:0005634">
    <property type="term" value="C:nucleus"/>
    <property type="evidence" value="ECO:0007669"/>
    <property type="project" value="TreeGrafter"/>
</dbReference>
<feature type="transmembrane region" description="Helical" evidence="2">
    <location>
        <begin position="219"/>
        <end position="241"/>
    </location>
</feature>
<dbReference type="InterPro" id="IPR045065">
    <property type="entry name" value="XPO1/5"/>
</dbReference>
<dbReference type="InterPro" id="IPR041235">
    <property type="entry name" value="Exp1_repeat_2"/>
</dbReference>
<evidence type="ECO:0000256" key="2">
    <source>
        <dbReference type="SAM" id="Phobius"/>
    </source>
</evidence>
<dbReference type="PANTHER" id="PTHR11223:SF2">
    <property type="entry name" value="EXPORTIN-1"/>
    <property type="match status" value="1"/>
</dbReference>
<dbReference type="SUPFAM" id="SSF101224">
    <property type="entry name" value="HAND domain of the nucleosome remodeling ATPase ISWI"/>
    <property type="match status" value="1"/>
</dbReference>
<dbReference type="OrthoDB" id="1725789at2759"/>
<dbReference type="EMBL" id="KZ662961">
    <property type="protein sequence ID" value="PPS17098.1"/>
    <property type="molecule type" value="Genomic_DNA"/>
</dbReference>
<dbReference type="InterPro" id="IPR011989">
    <property type="entry name" value="ARM-like"/>
</dbReference>
<keyword evidence="2" id="KW-0812">Transmembrane</keyword>
<evidence type="ECO:0000256" key="1">
    <source>
        <dbReference type="SAM" id="MobiDB-lite"/>
    </source>
</evidence>
<name>A0A2P5YNI0_GOSBA</name>